<dbReference type="EMBL" id="CAACVG010011176">
    <property type="protein sequence ID" value="VEN57504.1"/>
    <property type="molecule type" value="Genomic_DNA"/>
</dbReference>
<sequence>MITKYTHMYNNKMKKSSGFPNGPCPHATYIYGWYKATDRCQQQVPGTTNLFSINMDNGHVNNGFALMECHDDCSLVINPIEDWNTL</sequence>
<keyword evidence="2" id="KW-1185">Reference proteome</keyword>
<evidence type="ECO:0000313" key="2">
    <source>
        <dbReference type="Proteomes" id="UP000410492"/>
    </source>
</evidence>
<dbReference type="Proteomes" id="UP000410492">
    <property type="component" value="Unassembled WGS sequence"/>
</dbReference>
<gene>
    <name evidence="1" type="ORF">CALMAC_LOCUS16112</name>
</gene>
<accession>A0A653DBE6</accession>
<dbReference type="AlphaFoldDB" id="A0A653DBE6"/>
<reference evidence="1 2" key="1">
    <citation type="submission" date="2019-01" db="EMBL/GenBank/DDBJ databases">
        <authorList>
            <person name="Sayadi A."/>
        </authorList>
    </citation>
    <scope>NUCLEOTIDE SEQUENCE [LARGE SCALE GENOMIC DNA]</scope>
</reference>
<organism evidence="1 2">
    <name type="scientific">Callosobruchus maculatus</name>
    <name type="common">Southern cowpea weevil</name>
    <name type="synonym">Pulse bruchid</name>
    <dbReference type="NCBI Taxonomy" id="64391"/>
    <lineage>
        <taxon>Eukaryota</taxon>
        <taxon>Metazoa</taxon>
        <taxon>Ecdysozoa</taxon>
        <taxon>Arthropoda</taxon>
        <taxon>Hexapoda</taxon>
        <taxon>Insecta</taxon>
        <taxon>Pterygota</taxon>
        <taxon>Neoptera</taxon>
        <taxon>Endopterygota</taxon>
        <taxon>Coleoptera</taxon>
        <taxon>Polyphaga</taxon>
        <taxon>Cucujiformia</taxon>
        <taxon>Chrysomeloidea</taxon>
        <taxon>Chrysomelidae</taxon>
        <taxon>Bruchinae</taxon>
        <taxon>Bruchini</taxon>
        <taxon>Callosobruchus</taxon>
    </lineage>
</organism>
<name>A0A653DBE6_CALMS</name>
<proteinExistence type="predicted"/>
<protein>
    <submittedName>
        <fullName evidence="1">Uncharacterized protein</fullName>
    </submittedName>
</protein>
<evidence type="ECO:0000313" key="1">
    <source>
        <dbReference type="EMBL" id="VEN57504.1"/>
    </source>
</evidence>